<dbReference type="SUPFAM" id="SSF101821">
    <property type="entry name" value="Aminopeptidase/glucanase lid domain"/>
    <property type="match status" value="1"/>
</dbReference>
<keyword evidence="8 9" id="KW-0482">Metalloprotease</keyword>
<comment type="cofactor">
    <cofactor evidence="1 10">
        <name>Zn(2+)</name>
        <dbReference type="ChEBI" id="CHEBI:29105"/>
    </cofactor>
</comment>
<proteinExistence type="inferred from homology"/>
<evidence type="ECO:0000256" key="1">
    <source>
        <dbReference type="ARBA" id="ARBA00001947"/>
    </source>
</evidence>
<evidence type="ECO:0000256" key="2">
    <source>
        <dbReference type="ARBA" id="ARBA00008290"/>
    </source>
</evidence>
<accession>A0ABM6FUP7</accession>
<keyword evidence="12" id="KW-1185">Reference proteome</keyword>
<evidence type="ECO:0000256" key="7">
    <source>
        <dbReference type="ARBA" id="ARBA00022833"/>
    </source>
</evidence>
<dbReference type="PANTHER" id="PTHR28570">
    <property type="entry name" value="ASPARTYL AMINOPEPTIDASE"/>
    <property type="match status" value="1"/>
</dbReference>
<evidence type="ECO:0000256" key="9">
    <source>
        <dbReference type="RuleBase" id="RU004386"/>
    </source>
</evidence>
<name>A0ABM6FUP7_BORAN</name>
<dbReference type="PRINTS" id="PR00932">
    <property type="entry name" value="AMINO1PTASE"/>
</dbReference>
<keyword evidence="7 9" id="KW-0862">Zinc</keyword>
<evidence type="ECO:0000256" key="6">
    <source>
        <dbReference type="ARBA" id="ARBA00022801"/>
    </source>
</evidence>
<dbReference type="InterPro" id="IPR001948">
    <property type="entry name" value="Peptidase_M18"/>
</dbReference>
<protein>
    <recommendedName>
        <fullName evidence="10">M18 family aminopeptidase</fullName>
        <ecNumber evidence="10">3.4.11.-</ecNumber>
    </recommendedName>
</protein>
<evidence type="ECO:0000313" key="12">
    <source>
        <dbReference type="Proteomes" id="UP000185502"/>
    </source>
</evidence>
<dbReference type="SUPFAM" id="SSF53187">
    <property type="entry name" value="Zn-dependent exopeptidases"/>
    <property type="match status" value="1"/>
</dbReference>
<evidence type="ECO:0000313" key="11">
    <source>
        <dbReference type="EMBL" id="APR65060.1"/>
    </source>
</evidence>
<dbReference type="PANTHER" id="PTHR28570:SF3">
    <property type="entry name" value="ASPARTYL AMINOPEPTIDASE"/>
    <property type="match status" value="1"/>
</dbReference>
<keyword evidence="5 9" id="KW-0479">Metal-binding</keyword>
<evidence type="ECO:0000256" key="10">
    <source>
        <dbReference type="RuleBase" id="RU004387"/>
    </source>
</evidence>
<evidence type="ECO:0000256" key="5">
    <source>
        <dbReference type="ARBA" id="ARBA00022723"/>
    </source>
</evidence>
<dbReference type="InterPro" id="IPR023358">
    <property type="entry name" value="Peptidase_M18_dom2"/>
</dbReference>
<dbReference type="Gene3D" id="2.30.250.10">
    <property type="entry name" value="Aminopeptidase i, Domain 2"/>
    <property type="match status" value="1"/>
</dbReference>
<dbReference type="Gene3D" id="3.40.630.10">
    <property type="entry name" value="Zn peptidases"/>
    <property type="match status" value="1"/>
</dbReference>
<keyword evidence="6 9" id="KW-0378">Hydrolase</keyword>
<sequence>MNDHTLDISHFQNLLDKSLTPYHLVNYIEQKLMYYLNAKELKLEDKWTLETGYYYVKKEGTSLIAFNINTNKIHEPFLIAAAHSDSPSLKLKIESTEHKGNVFAHHIEVYGSPIISTWTDRDLSLAGVVYFNQKDGTTNSELITIENIGIIPNVAIHLNRKANEGFAYDAHENIMIITSFKKSIKEKILKKLQISEKDFLSCDLIFTASEPSKIIGSESEFLASKNLDNKSGCHAIINAFVNTNNNKNKVAIFFDNEEIGSVTSRGANSKLLTEILERIDHVLNLEKEEHIIKLNRSFIISMDGAHGVHPGYLCKHDPNYQISLGKGVTIKSNANFKYATTANGCAKLKALAMKNNIKIQEIMLKANINAGSTIGPIVNSQTGIETIDIGIPMWGMHSLRETIAISDHIEAIKLLRTFFENWN</sequence>
<keyword evidence="4 9" id="KW-0645">Protease</keyword>
<dbReference type="Pfam" id="PF02127">
    <property type="entry name" value="Peptidase_M18"/>
    <property type="match status" value="1"/>
</dbReference>
<dbReference type="NCBIfam" id="NF002759">
    <property type="entry name" value="PRK02813.1"/>
    <property type="match status" value="1"/>
</dbReference>
<dbReference type="EMBL" id="CP013704">
    <property type="protein sequence ID" value="APR65060.1"/>
    <property type="molecule type" value="Genomic_DNA"/>
</dbReference>
<evidence type="ECO:0000256" key="4">
    <source>
        <dbReference type="ARBA" id="ARBA00022670"/>
    </source>
</evidence>
<evidence type="ECO:0000256" key="8">
    <source>
        <dbReference type="ARBA" id="ARBA00023049"/>
    </source>
</evidence>
<gene>
    <name evidence="11" type="ORF">N187_03095</name>
</gene>
<dbReference type="Proteomes" id="UP000185502">
    <property type="component" value="Chromosome"/>
</dbReference>
<dbReference type="GO" id="GO:0004177">
    <property type="term" value="F:aminopeptidase activity"/>
    <property type="evidence" value="ECO:0007669"/>
    <property type="project" value="UniProtKB-KW"/>
</dbReference>
<dbReference type="RefSeq" id="WP_025419785.1">
    <property type="nucleotide sequence ID" value="NZ_CP013704.1"/>
</dbReference>
<organism evidence="11 12">
    <name type="scientific">Borrelia anserina Es</name>
    <dbReference type="NCBI Taxonomy" id="1365188"/>
    <lineage>
        <taxon>Bacteria</taxon>
        <taxon>Pseudomonadati</taxon>
        <taxon>Spirochaetota</taxon>
        <taxon>Spirochaetia</taxon>
        <taxon>Spirochaetales</taxon>
        <taxon>Borreliaceae</taxon>
        <taxon>Borrelia</taxon>
    </lineage>
</organism>
<reference evidence="11" key="1">
    <citation type="submission" date="2015-12" db="EMBL/GenBank/DDBJ databases">
        <title>Chromosome of the avian spirochetosis agent Borrelia anserina Es.</title>
        <authorList>
            <person name="Elbir H."/>
            <person name="Sitlani P."/>
            <person name="Bergstroem S."/>
            <person name="Barbour A.G."/>
        </authorList>
    </citation>
    <scope>NUCLEOTIDE SEQUENCE [LARGE SCALE GENOMIC DNA]</scope>
    <source>
        <strain evidence="11">Es</strain>
    </source>
</reference>
<evidence type="ECO:0000256" key="3">
    <source>
        <dbReference type="ARBA" id="ARBA00022438"/>
    </source>
</evidence>
<keyword evidence="3 9" id="KW-0031">Aminopeptidase</keyword>
<comment type="similarity">
    <text evidence="2 9">Belongs to the peptidase M18 family.</text>
</comment>
<dbReference type="EC" id="3.4.11.-" evidence="10"/>